<dbReference type="SMART" id="SM01359">
    <property type="entry name" value="A2M_N_2"/>
    <property type="match status" value="1"/>
</dbReference>
<evidence type="ECO:0000313" key="5">
    <source>
        <dbReference type="Proteomes" id="UP000297609"/>
    </source>
</evidence>
<dbReference type="EMBL" id="RQGG01000032">
    <property type="protein sequence ID" value="TGL51428.1"/>
    <property type="molecule type" value="Genomic_DNA"/>
</dbReference>
<dbReference type="InterPro" id="IPR001599">
    <property type="entry name" value="Macroglobln_a2"/>
</dbReference>
<evidence type="ECO:0000259" key="3">
    <source>
        <dbReference type="SMART" id="SM01360"/>
    </source>
</evidence>
<dbReference type="OrthoDB" id="9767116at2"/>
<dbReference type="SMART" id="SM01360">
    <property type="entry name" value="A2M"/>
    <property type="match status" value="1"/>
</dbReference>
<sequence length="1691" mass="191926">MRKIFLWFSILFFFVSCQTVKGIYKSVKRTLFPSDCRIEVRLDTTGLKYIENLWDYKIFVSEDTEFEDLAGALTIHPKPTYEGRSYSSYVSRDFALDNWHFDENVEYEITISKFYATNDCFLETPVSFKIPAMVHKPSFYMSHENIFESNLNKVLPISVFNVPEFKVRSAELSVSTLVNAIGRNGNKYYEYKNELQWKDSTWKTGEKINAYGNQGMDIDKYFGSKPNSKGWLAFELGAIVVDGDNNEKFKTENRFLQSTNLGITTKEDPNSLHVWVNTLSKAEPVANTNISLYVKGSLKGTCKTDQDGYCTVPAVANSKLWEFSVLIAEDQTGDKAFLHFNETHISGYSSYSSDENIKGKIYFDRKLYRPGDRVEIKAYLTDRRNGSLVPYASKTVNVQIRDSRGKDVSNVSSTTSSQGGVNSSFVISSDAPLGHYSVSVLVPGKSYSVTYDTFQVEEFRPVNFMVNVSLAKLATKNQNIKGTVEGKYMFGAPMGGAKVSYSVLKRKRYIHFEQFPSYDFSDTWYDYEDEYSGGSSEYISGSEGVLDKTGIYKLDIPIESLTRNFSTDGEEIEIADPYNLIVESSVYDVDGKSVTKSANIPYQPSETSVGLKCKDRYQSIDKPFQFTAIAVDTQGKAVNGVDLKAYIIYNDWTSVLSQGIGKFFFRSNQLSKKVMEVKKLVSKADGVSFDYRTKDPGSYTILVLNKDKVFSRVDFYAYEKESYYTWDFRGDDSIELRSDKKEYKIGDKAKILIKSPLQNARVIVTVERDSVYFQKSFVMKGNSAPIEIPIEDDYLPNVDVNVVLLSGRLPVPDGLSSDDIKEFNEQDLGAPKAKTGSVTLKVELTSKIAPVVVNTDKTEYQPREQVKLAIKTAPGAEVTVSVADRGVLDLVGYSYQSPIQIFYEYWYNLIKTFELRSMIIKHYLYENKGDSPGGDYGEDSGGGFAAESESGARKDFRLTAYWNPVVIADSSGEANLSFTLPDNLTTFRVMVASAANGKYGVSNSEFLVKKNLVLQKTVARFIRVGDSLELGGSITNNTKMNGKFRYKIESKFLAEEKGWQNIELAAGQTKEVLRTFQISEAQFIKLKQNKPNEDIQLTYQISVEPENEANFVSFKKSDLSDSLIVTLPIKEFDPVTSVQFSGYTDSEFKTNIAFPKKNSILLNKGSLDIRISGTALTALKSAFDFYESNPYFCMEQRTSAYLLSLSSGELLREFQYKAPAKDSYDFNQIEKLFLDEMSEFQTSEGSFRLWKSYSRSGYPYLTAYVASVMQIGKDKGKRTNSSAFQSALKYLESYVKSPTETSVDSYQTLSLIYSVFSKENKDVSSLEKTLIDHFDELNPKSRGIFLIAYADKNKIDSYQSNPTFKKLYEDFISYIQYDKELFIIKPMKKNPNENYYYSYYNTSSVLGNYLRLMLRVDMKNPKMVQLVKAIMMDQHKTYWADSHSVGTIALALSEYRNRFEATTSDTEGQVVFGEKTLIDESFSPTSDSIYKEEITFDRLFDGKDISGRPIFFKRTSSEGRLYFQTRLFYVPVKDTTQQRFNGLEIKKTMYRIDGRDSDGNPILKEVSSLQRGSTYLIKVKVLSQKDQAFVLVVDPLPSNAEIVNTSFLTEKQSDAEDTEVSESESYYGQYTEYRDDRVIFSDDFLSKGETEYKYIIRPVAKGSAVMPASKTFLMYHPQFFGNTSSVRVKVE</sequence>
<dbReference type="InterPro" id="IPR021868">
    <property type="entry name" value="Alpha_2_Macroglob_MG3"/>
</dbReference>
<dbReference type="InterPro" id="IPR011625">
    <property type="entry name" value="A2M_N_BRD"/>
</dbReference>
<dbReference type="InterPro" id="IPR051802">
    <property type="entry name" value="YfhM-like"/>
</dbReference>
<dbReference type="InterPro" id="IPR002890">
    <property type="entry name" value="MG2"/>
</dbReference>
<dbReference type="Pfam" id="PF01835">
    <property type="entry name" value="MG2"/>
    <property type="match status" value="1"/>
</dbReference>
<dbReference type="InterPro" id="IPR041246">
    <property type="entry name" value="Bact_MG10"/>
</dbReference>
<gene>
    <name evidence="4" type="ORF">EHQ59_11060</name>
</gene>
<accession>A0A4R9JN94</accession>
<dbReference type="Gene3D" id="2.60.40.1930">
    <property type="match status" value="1"/>
</dbReference>
<feature type="domain" description="Alpha-2-macroglobulin bait region" evidence="2">
    <location>
        <begin position="734"/>
        <end position="890"/>
    </location>
</feature>
<dbReference type="Pfam" id="PF07703">
    <property type="entry name" value="A2M_BRD"/>
    <property type="match status" value="1"/>
</dbReference>
<evidence type="ECO:0000313" key="4">
    <source>
        <dbReference type="EMBL" id="TGL51428.1"/>
    </source>
</evidence>
<dbReference type="PROSITE" id="PS51257">
    <property type="entry name" value="PROKAR_LIPOPROTEIN"/>
    <property type="match status" value="1"/>
</dbReference>
<keyword evidence="5" id="KW-1185">Reference proteome</keyword>
<name>A0A4R9JN94_9LEPT</name>
<dbReference type="Pfam" id="PF00207">
    <property type="entry name" value="A2M"/>
    <property type="match status" value="1"/>
</dbReference>
<dbReference type="Proteomes" id="UP000297609">
    <property type="component" value="Unassembled WGS sequence"/>
</dbReference>
<protein>
    <submittedName>
        <fullName evidence="4">Peptidase</fullName>
    </submittedName>
</protein>
<dbReference type="Pfam" id="PF11974">
    <property type="entry name" value="bMG3"/>
    <property type="match status" value="1"/>
</dbReference>
<feature type="domain" description="Alpha-2-macroglobulin" evidence="3">
    <location>
        <begin position="959"/>
        <end position="1048"/>
    </location>
</feature>
<dbReference type="Pfam" id="PF17973">
    <property type="entry name" value="bMG10"/>
    <property type="match status" value="1"/>
</dbReference>
<dbReference type="Gene3D" id="1.50.10.20">
    <property type="match status" value="1"/>
</dbReference>
<organism evidence="4 5">
    <name type="scientific">Leptospira kemamanensis</name>
    <dbReference type="NCBI Taxonomy" id="2484942"/>
    <lineage>
        <taxon>Bacteria</taxon>
        <taxon>Pseudomonadati</taxon>
        <taxon>Spirochaetota</taxon>
        <taxon>Spirochaetia</taxon>
        <taxon>Leptospirales</taxon>
        <taxon>Leptospiraceae</taxon>
        <taxon>Leptospira</taxon>
    </lineage>
</organism>
<dbReference type="PANTHER" id="PTHR40094">
    <property type="entry name" value="ALPHA-2-MACROGLOBULIN HOMOLOG"/>
    <property type="match status" value="1"/>
</dbReference>
<reference evidence="4" key="1">
    <citation type="journal article" date="2019" name="PLoS Negl. Trop. Dis.">
        <title>Revisiting the worldwide diversity of Leptospira species in the environment.</title>
        <authorList>
            <person name="Vincent A.T."/>
            <person name="Schiettekatte O."/>
            <person name="Bourhy P."/>
            <person name="Veyrier F.J."/>
            <person name="Picardeau M."/>
        </authorList>
    </citation>
    <scope>NUCLEOTIDE SEQUENCE [LARGE SCALE GENOMIC DNA]</scope>
    <source>
        <strain evidence="4">201702454</strain>
    </source>
</reference>
<evidence type="ECO:0000259" key="2">
    <source>
        <dbReference type="SMART" id="SM01359"/>
    </source>
</evidence>
<dbReference type="PANTHER" id="PTHR40094:SF1">
    <property type="entry name" value="UBIQUITIN DOMAIN-CONTAINING PROTEIN"/>
    <property type="match status" value="1"/>
</dbReference>
<evidence type="ECO:0000256" key="1">
    <source>
        <dbReference type="ARBA" id="ARBA00010556"/>
    </source>
</evidence>
<comment type="caution">
    <text evidence="4">The sequence shown here is derived from an EMBL/GenBank/DDBJ whole genome shotgun (WGS) entry which is preliminary data.</text>
</comment>
<dbReference type="RefSeq" id="WP_135619709.1">
    <property type="nucleotide sequence ID" value="NZ_RQGG01000032.1"/>
</dbReference>
<dbReference type="GO" id="GO:0004866">
    <property type="term" value="F:endopeptidase inhibitor activity"/>
    <property type="evidence" value="ECO:0007669"/>
    <property type="project" value="InterPro"/>
</dbReference>
<proteinExistence type="inferred from homology"/>
<comment type="similarity">
    <text evidence="1">Belongs to the protease inhibitor I39 (alpha-2-macroglobulin) family. Bacterial alpha-2-macroglobulin subfamily.</text>
</comment>